<evidence type="ECO:0000313" key="3">
    <source>
        <dbReference type="Proteomes" id="UP000812440"/>
    </source>
</evidence>
<gene>
    <name evidence="2" type="ORF">GDO86_015206</name>
</gene>
<name>A0A8T2JWI6_9PIPI</name>
<proteinExistence type="predicted"/>
<keyword evidence="1" id="KW-0472">Membrane</keyword>
<keyword evidence="1" id="KW-0812">Transmembrane</keyword>
<comment type="caution">
    <text evidence="2">The sequence shown here is derived from an EMBL/GenBank/DDBJ whole genome shotgun (WGS) entry which is preliminary data.</text>
</comment>
<sequence length="73" mass="8232">MYILLKGIPTLDFGLGSQYVGYLKFTCLFLFQLGLQAVPVPNYMYLYAGYLFGPSPSGVFNALYLLVFLMLVF</sequence>
<protein>
    <submittedName>
        <fullName evidence="2">Uncharacterized protein</fullName>
    </submittedName>
</protein>
<feature type="transmembrane region" description="Helical" evidence="1">
    <location>
        <begin position="21"/>
        <end position="38"/>
    </location>
</feature>
<accession>A0A8T2JWI6</accession>
<dbReference type="Proteomes" id="UP000812440">
    <property type="component" value="Chromosome 8_10"/>
</dbReference>
<keyword evidence="3" id="KW-1185">Reference proteome</keyword>
<evidence type="ECO:0000313" key="2">
    <source>
        <dbReference type="EMBL" id="KAG8448013.1"/>
    </source>
</evidence>
<feature type="transmembrane region" description="Helical" evidence="1">
    <location>
        <begin position="44"/>
        <end position="72"/>
    </location>
</feature>
<organism evidence="2 3">
    <name type="scientific">Hymenochirus boettgeri</name>
    <name type="common">Congo dwarf clawed frog</name>
    <dbReference type="NCBI Taxonomy" id="247094"/>
    <lineage>
        <taxon>Eukaryota</taxon>
        <taxon>Metazoa</taxon>
        <taxon>Chordata</taxon>
        <taxon>Craniata</taxon>
        <taxon>Vertebrata</taxon>
        <taxon>Euteleostomi</taxon>
        <taxon>Amphibia</taxon>
        <taxon>Batrachia</taxon>
        <taxon>Anura</taxon>
        <taxon>Pipoidea</taxon>
        <taxon>Pipidae</taxon>
        <taxon>Pipinae</taxon>
        <taxon>Hymenochirus</taxon>
    </lineage>
</organism>
<evidence type="ECO:0000256" key="1">
    <source>
        <dbReference type="SAM" id="Phobius"/>
    </source>
</evidence>
<keyword evidence="1" id="KW-1133">Transmembrane helix</keyword>
<dbReference type="EMBL" id="JAACNH010000003">
    <property type="protein sequence ID" value="KAG8448013.1"/>
    <property type="molecule type" value="Genomic_DNA"/>
</dbReference>
<dbReference type="AlphaFoldDB" id="A0A8T2JWI6"/>
<reference evidence="2" key="1">
    <citation type="thesis" date="2020" institute="ProQuest LLC" country="789 East Eisenhower Parkway, Ann Arbor, MI, USA">
        <title>Comparative Genomics and Chromosome Evolution.</title>
        <authorList>
            <person name="Mudd A.B."/>
        </authorList>
    </citation>
    <scope>NUCLEOTIDE SEQUENCE</scope>
    <source>
        <strain evidence="2">Female2</strain>
        <tissue evidence="2">Blood</tissue>
    </source>
</reference>